<dbReference type="OrthoDB" id="899381at2759"/>
<feature type="transmembrane region" description="Helical" evidence="12">
    <location>
        <begin position="772"/>
        <end position="791"/>
    </location>
</feature>
<dbReference type="Pfam" id="PF01569">
    <property type="entry name" value="PAP2"/>
    <property type="match status" value="1"/>
</dbReference>
<dbReference type="GO" id="GO:0016020">
    <property type="term" value="C:membrane"/>
    <property type="evidence" value="ECO:0007669"/>
    <property type="project" value="UniProtKB-SubCell"/>
</dbReference>
<dbReference type="PANTHER" id="PTHR10165">
    <property type="entry name" value="LIPID PHOSPHATE PHOSPHATASE"/>
    <property type="match status" value="1"/>
</dbReference>
<keyword evidence="4" id="KW-0804">Transcription</keyword>
<dbReference type="Pfam" id="PF02536">
    <property type="entry name" value="mTERF"/>
    <property type="match status" value="2"/>
</dbReference>
<keyword evidence="8" id="KW-0809">Transit peptide</keyword>
<feature type="transmembrane region" description="Helical" evidence="12">
    <location>
        <begin position="741"/>
        <end position="760"/>
    </location>
</feature>
<dbReference type="GO" id="GO:0006353">
    <property type="term" value="P:DNA-templated transcription termination"/>
    <property type="evidence" value="ECO:0007669"/>
    <property type="project" value="UniProtKB-KW"/>
</dbReference>
<dbReference type="InterPro" id="IPR000326">
    <property type="entry name" value="PAP2/HPO"/>
</dbReference>
<dbReference type="InterPro" id="IPR038538">
    <property type="entry name" value="MTERF_sf"/>
</dbReference>
<keyword evidence="5 12" id="KW-0812">Transmembrane</keyword>
<feature type="domain" description="Phosphatidic acid phosphatase type 2/haloperoxidase" evidence="13">
    <location>
        <begin position="715"/>
        <end position="791"/>
    </location>
</feature>
<comment type="subcellular location">
    <subcellularLocation>
        <location evidence="1">Membrane</location>
        <topology evidence="1">Multi-pass membrane protein</topology>
    </subcellularLocation>
</comment>
<comment type="similarity">
    <text evidence="2">Belongs to the mTERF family.</text>
</comment>
<evidence type="ECO:0000256" key="4">
    <source>
        <dbReference type="ARBA" id="ARBA00022472"/>
    </source>
</evidence>
<dbReference type="STRING" id="33114.A0A2G2XMT3"/>
<evidence type="ECO:0000259" key="13">
    <source>
        <dbReference type="Pfam" id="PF01569"/>
    </source>
</evidence>
<evidence type="ECO:0000256" key="3">
    <source>
        <dbReference type="ARBA" id="ARBA00008816"/>
    </source>
</evidence>
<keyword evidence="7" id="KW-0067">ATP-binding</keyword>
<evidence type="ECO:0000256" key="11">
    <source>
        <dbReference type="SAM" id="MobiDB-lite"/>
    </source>
</evidence>
<evidence type="ECO:0000256" key="5">
    <source>
        <dbReference type="ARBA" id="ARBA00022692"/>
    </source>
</evidence>
<dbReference type="GO" id="GO:0003676">
    <property type="term" value="F:nucleic acid binding"/>
    <property type="evidence" value="ECO:0007669"/>
    <property type="project" value="InterPro"/>
</dbReference>
<evidence type="ECO:0000313" key="16">
    <source>
        <dbReference type="Proteomes" id="UP000224567"/>
    </source>
</evidence>
<proteinExistence type="inferred from homology"/>
<dbReference type="PANTHER" id="PTHR10165:SF177">
    <property type="entry name" value="PHOSPHATIDIC ACID PHOSPHATASE TYPE 2_HALOPEROXIDASE DOMAIN-CONTAINING PROTEIN"/>
    <property type="match status" value="1"/>
</dbReference>
<evidence type="ECO:0000256" key="12">
    <source>
        <dbReference type="SAM" id="Phobius"/>
    </source>
</evidence>
<gene>
    <name evidence="15" type="ORF">CQW23_01166</name>
</gene>
<evidence type="ECO:0000256" key="6">
    <source>
        <dbReference type="ARBA" id="ARBA00022741"/>
    </source>
</evidence>
<dbReference type="SMART" id="SM00733">
    <property type="entry name" value="Mterf"/>
    <property type="match status" value="4"/>
</dbReference>
<dbReference type="GO" id="GO:0006644">
    <property type="term" value="P:phospholipid metabolic process"/>
    <property type="evidence" value="ECO:0007669"/>
    <property type="project" value="InterPro"/>
</dbReference>
<dbReference type="Gene3D" id="1.20.144.10">
    <property type="entry name" value="Phosphatidic acid phosphatase type 2/haloperoxidase"/>
    <property type="match status" value="1"/>
</dbReference>
<keyword evidence="16" id="KW-1185">Reference proteome</keyword>
<sequence>MLSRSRTPALQSLYTTLKHNFFSTNTHQKPPTLSKIPTKYRPQAILQAQEVLTDYFHTTRSFPFTFAEYIGKNSRFSLLGLVSKVPFSRIGYPNSIQRFLRYHPINEFEFFFESIGINHVEISSMLHLNKCFLSEDSKVFDAACALACFGFPWKKLGILYKGDVEIFSKEPYELKERLSRFERYGFGSVAVIGICLAFPRVLGERSDFLDEVDMLFDDLKRVFLDFDLASCVVGNVDAWFEMCRKIAIFYELGCEKGTIGELMGKNKSIFVDYSEEVLAEKIGFFCRLDVRREEVGVLVLSKPEILSFDLEVCVISTVGFLKHFGLGVNKLKLTAQKYQYIMGRNKIANVPHIMRSLDLSEWFFDRLKKGGHGLLGSYVIGSNEDFDEDYAEDLQKIQALRTSIYTIRKLNFLHGIGFGENKVTMKALSYLHGPGDELQERFDCLLHGGVNFSNLCKMLSVSPKILNQKAEILEQKIKFLFLDMGFSQEELCAFPACLCYDLEKRIMPRCQFHRWLREQDWCPFEYSLASIVATSDKSFMARISGIHPDASKKCPSVAASSVIHWLKFRKSQRIDESKQTTNYLDPCSGDLLEVVVHMLWMDMMMILLPINLRLCFLHMGNDIDAWRLILLWVTVGVLQCDRLKSPEDVAEDCLEDLINKSLIIVRRKLSTISAMVKKAILRKDIRVSRASIQVNYRETFLSLVSELVNILEDLAASFQGLGFLSLYVAGKIKAFDRRGHVAKLCIVFLPLLMASLVGVSRVDDYWHHWQDVFAGGLIGLFVATFCNLQFFPAPYHTEGWGPYAYFRAVEEVRSSRQHVQPANGGSEVARPDVQLNQQSHTTTSPFEDV</sequence>
<keyword evidence="10 12" id="KW-0472">Membrane</keyword>
<keyword evidence="9 12" id="KW-1133">Transmembrane helix</keyword>
<dbReference type="InterPro" id="IPR036938">
    <property type="entry name" value="PAP2/HPO_sf"/>
</dbReference>
<feature type="domain" description="Disease resistance protein winged helix" evidence="14">
    <location>
        <begin position="622"/>
        <end position="664"/>
    </location>
</feature>
<evidence type="ECO:0000256" key="9">
    <source>
        <dbReference type="ARBA" id="ARBA00022989"/>
    </source>
</evidence>
<dbReference type="Gene3D" id="1.25.70.10">
    <property type="entry name" value="Transcription termination factor 3, mitochondrial"/>
    <property type="match status" value="2"/>
</dbReference>
<accession>A0A2G2XMT3</accession>
<reference evidence="15 16" key="1">
    <citation type="journal article" date="2017" name="Genome Biol.">
        <title>New reference genome sequences of hot pepper reveal the massive evolution of plant disease-resistance genes by retroduplication.</title>
        <authorList>
            <person name="Kim S."/>
            <person name="Park J."/>
            <person name="Yeom S.I."/>
            <person name="Kim Y.M."/>
            <person name="Seo E."/>
            <person name="Kim K.T."/>
            <person name="Kim M.S."/>
            <person name="Lee J.M."/>
            <person name="Cheong K."/>
            <person name="Shin H.S."/>
            <person name="Kim S.B."/>
            <person name="Han K."/>
            <person name="Lee J."/>
            <person name="Park M."/>
            <person name="Lee H.A."/>
            <person name="Lee H.Y."/>
            <person name="Lee Y."/>
            <person name="Oh S."/>
            <person name="Lee J.H."/>
            <person name="Choi E."/>
            <person name="Choi E."/>
            <person name="Lee S.E."/>
            <person name="Jeon J."/>
            <person name="Kim H."/>
            <person name="Choi G."/>
            <person name="Song H."/>
            <person name="Lee J."/>
            <person name="Lee S.C."/>
            <person name="Kwon J.K."/>
            <person name="Lee H.Y."/>
            <person name="Koo N."/>
            <person name="Hong Y."/>
            <person name="Kim R.W."/>
            <person name="Kang W.H."/>
            <person name="Huh J.H."/>
            <person name="Kang B.C."/>
            <person name="Yang T.J."/>
            <person name="Lee Y.H."/>
            <person name="Bennetzen J.L."/>
            <person name="Choi D."/>
        </authorList>
    </citation>
    <scope>NUCLEOTIDE SEQUENCE [LARGE SCALE GENOMIC DNA]</scope>
    <source>
        <strain evidence="16">cv. PBC81</strain>
    </source>
</reference>
<name>A0A2G2XMT3_CAPBA</name>
<dbReference type="SUPFAM" id="SSF48317">
    <property type="entry name" value="Acid phosphatase/Vanadium-dependent haloperoxidase"/>
    <property type="match status" value="1"/>
</dbReference>
<comment type="similarity">
    <text evidence="3">Belongs to the PA-phosphatase related phosphoesterase family.</text>
</comment>
<dbReference type="EMBL" id="MLFT02000001">
    <property type="protein sequence ID" value="PHT58803.1"/>
    <property type="molecule type" value="Genomic_DNA"/>
</dbReference>
<organism evidence="15 16">
    <name type="scientific">Capsicum baccatum</name>
    <name type="common">Peruvian pepper</name>
    <dbReference type="NCBI Taxonomy" id="33114"/>
    <lineage>
        <taxon>Eukaryota</taxon>
        <taxon>Viridiplantae</taxon>
        <taxon>Streptophyta</taxon>
        <taxon>Embryophyta</taxon>
        <taxon>Tracheophyta</taxon>
        <taxon>Spermatophyta</taxon>
        <taxon>Magnoliopsida</taxon>
        <taxon>eudicotyledons</taxon>
        <taxon>Gunneridae</taxon>
        <taxon>Pentapetalae</taxon>
        <taxon>asterids</taxon>
        <taxon>lamiids</taxon>
        <taxon>Solanales</taxon>
        <taxon>Solanaceae</taxon>
        <taxon>Solanoideae</taxon>
        <taxon>Capsiceae</taxon>
        <taxon>Capsicum</taxon>
    </lineage>
</organism>
<reference evidence="16" key="2">
    <citation type="journal article" date="2017" name="J. Anim. Genet.">
        <title>Multiple reference genome sequences of hot pepper reveal the massive evolution of plant disease resistance genes by retroduplication.</title>
        <authorList>
            <person name="Kim S."/>
            <person name="Park J."/>
            <person name="Yeom S.-I."/>
            <person name="Kim Y.-M."/>
            <person name="Seo E."/>
            <person name="Kim K.-T."/>
            <person name="Kim M.-S."/>
            <person name="Lee J.M."/>
            <person name="Cheong K."/>
            <person name="Shin H.-S."/>
            <person name="Kim S.-B."/>
            <person name="Han K."/>
            <person name="Lee J."/>
            <person name="Park M."/>
            <person name="Lee H.-A."/>
            <person name="Lee H.-Y."/>
            <person name="Lee Y."/>
            <person name="Oh S."/>
            <person name="Lee J.H."/>
            <person name="Choi E."/>
            <person name="Choi E."/>
            <person name="Lee S.E."/>
            <person name="Jeon J."/>
            <person name="Kim H."/>
            <person name="Choi G."/>
            <person name="Song H."/>
            <person name="Lee J."/>
            <person name="Lee S.-C."/>
            <person name="Kwon J.-K."/>
            <person name="Lee H.-Y."/>
            <person name="Koo N."/>
            <person name="Hong Y."/>
            <person name="Kim R.W."/>
            <person name="Kang W.-H."/>
            <person name="Huh J.H."/>
            <person name="Kang B.-C."/>
            <person name="Yang T.-J."/>
            <person name="Lee Y.-H."/>
            <person name="Bennetzen J.L."/>
            <person name="Choi D."/>
        </authorList>
    </citation>
    <scope>NUCLEOTIDE SEQUENCE [LARGE SCALE GENOMIC DNA]</scope>
    <source>
        <strain evidence="16">cv. PBC81</strain>
    </source>
</reference>
<evidence type="ECO:0000256" key="2">
    <source>
        <dbReference type="ARBA" id="ARBA00007692"/>
    </source>
</evidence>
<evidence type="ECO:0000256" key="7">
    <source>
        <dbReference type="ARBA" id="ARBA00022840"/>
    </source>
</evidence>
<dbReference type="GO" id="GO:0046839">
    <property type="term" value="P:phospholipid dephosphorylation"/>
    <property type="evidence" value="ECO:0007669"/>
    <property type="project" value="TreeGrafter"/>
</dbReference>
<evidence type="ECO:0000256" key="10">
    <source>
        <dbReference type="ARBA" id="ARBA00023136"/>
    </source>
</evidence>
<feature type="compositionally biased region" description="Polar residues" evidence="11">
    <location>
        <begin position="834"/>
        <end position="849"/>
    </location>
</feature>
<keyword evidence="4" id="KW-0805">Transcription regulation</keyword>
<protein>
    <submittedName>
        <fullName evidence="15">Lipid phosphate phosphatase 1</fullName>
    </submittedName>
</protein>
<dbReference type="InterPro" id="IPR043216">
    <property type="entry name" value="PAP-like"/>
</dbReference>
<evidence type="ECO:0000256" key="1">
    <source>
        <dbReference type="ARBA" id="ARBA00004141"/>
    </source>
</evidence>
<feature type="region of interest" description="Disordered" evidence="11">
    <location>
        <begin position="820"/>
        <end position="849"/>
    </location>
</feature>
<keyword evidence="4" id="KW-0806">Transcription termination</keyword>
<dbReference type="Pfam" id="PF23559">
    <property type="entry name" value="WHD_DRP"/>
    <property type="match status" value="1"/>
</dbReference>
<evidence type="ECO:0000256" key="8">
    <source>
        <dbReference type="ARBA" id="ARBA00022946"/>
    </source>
</evidence>
<evidence type="ECO:0000313" key="15">
    <source>
        <dbReference type="EMBL" id="PHT58803.1"/>
    </source>
</evidence>
<dbReference type="GO" id="GO:0008195">
    <property type="term" value="F:phosphatidate phosphatase activity"/>
    <property type="evidence" value="ECO:0007669"/>
    <property type="project" value="TreeGrafter"/>
</dbReference>
<dbReference type="InterPro" id="IPR003690">
    <property type="entry name" value="MTERF"/>
</dbReference>
<comment type="caution">
    <text evidence="15">The sequence shown here is derived from an EMBL/GenBank/DDBJ whole genome shotgun (WGS) entry which is preliminary data.</text>
</comment>
<evidence type="ECO:0000259" key="14">
    <source>
        <dbReference type="Pfam" id="PF23559"/>
    </source>
</evidence>
<dbReference type="AlphaFoldDB" id="A0A2G2XMT3"/>
<keyword evidence="6" id="KW-0547">Nucleotide-binding</keyword>
<dbReference type="Proteomes" id="UP000224567">
    <property type="component" value="Unassembled WGS sequence"/>
</dbReference>
<dbReference type="InterPro" id="IPR058922">
    <property type="entry name" value="WHD_DRP"/>
</dbReference>